<dbReference type="SUPFAM" id="SSF143011">
    <property type="entry name" value="RelE-like"/>
    <property type="match status" value="1"/>
</dbReference>
<evidence type="ECO:0000313" key="1">
    <source>
        <dbReference type="EMBL" id="PIM92064.1"/>
    </source>
</evidence>
<dbReference type="Proteomes" id="UP000230719">
    <property type="component" value="Unassembled WGS sequence"/>
</dbReference>
<protein>
    <submittedName>
        <fullName evidence="1">Addiction module toxin RelE</fullName>
    </submittedName>
</protein>
<dbReference type="Pfam" id="PF05015">
    <property type="entry name" value="HigB-like_toxin"/>
    <property type="match status" value="1"/>
</dbReference>
<dbReference type="RefSeq" id="WP_008691932.1">
    <property type="nucleotide sequence ID" value="NZ_CP056006.1"/>
</dbReference>
<organism evidence="1 2">
    <name type="scientific">Fusobacterium animalis</name>
    <dbReference type="NCBI Taxonomy" id="76859"/>
    <lineage>
        <taxon>Bacteria</taxon>
        <taxon>Fusobacteriati</taxon>
        <taxon>Fusobacteriota</taxon>
        <taxon>Fusobacteriia</taxon>
        <taxon>Fusobacteriales</taxon>
        <taxon>Fusobacteriaceae</taxon>
        <taxon>Fusobacterium</taxon>
    </lineage>
</organism>
<sequence length="115" mass="13263">MEIKYENDRLKEFCNNEKKVKKKFGAIVSEKLVITLKFIKNANNLLDVANFPSFHLHSLKGDRKGELSIYLGKTTGVRLIFEAINDDGNNIEINNYSTYKIVKIINILEIGDYHE</sequence>
<reference evidence="1 2" key="1">
    <citation type="submission" date="2017-08" db="EMBL/GenBank/DDBJ databases">
        <title>Analysis of Fusobacterium persistence and antibiotic response in human colorectal.</title>
        <authorList>
            <person name="Bullman S."/>
        </authorList>
    </citation>
    <scope>NUCLEOTIDE SEQUENCE [LARGE SCALE GENOMIC DNA]</scope>
    <source>
        <strain evidence="1 2">P2_CP</strain>
    </source>
</reference>
<dbReference type="Gene3D" id="3.30.2310.20">
    <property type="entry name" value="RelE-like"/>
    <property type="match status" value="1"/>
</dbReference>
<comment type="caution">
    <text evidence="1">The sequence shown here is derived from an EMBL/GenBank/DDBJ whole genome shotgun (WGS) entry which is preliminary data.</text>
</comment>
<dbReference type="EMBL" id="NPND01000010">
    <property type="protein sequence ID" value="PIM92064.1"/>
    <property type="molecule type" value="Genomic_DNA"/>
</dbReference>
<evidence type="ECO:0000313" key="2">
    <source>
        <dbReference type="Proteomes" id="UP000230719"/>
    </source>
</evidence>
<dbReference type="AlphaFoldDB" id="A0A2G9FNA9"/>
<gene>
    <name evidence="1" type="ORF">CI114_04740</name>
</gene>
<dbReference type="InterPro" id="IPR007711">
    <property type="entry name" value="HigB-1"/>
</dbReference>
<name>A0A2G9FNA9_9FUSO</name>
<accession>A0A2G9FNA9</accession>
<proteinExistence type="predicted"/>
<dbReference type="InterPro" id="IPR035093">
    <property type="entry name" value="RelE/ParE_toxin_dom_sf"/>
</dbReference>